<gene>
    <name evidence="3" type="ORF">XNOV1_A008210</name>
</gene>
<proteinExistence type="predicted"/>
<feature type="signal peptide" evidence="2">
    <location>
        <begin position="1"/>
        <end position="17"/>
    </location>
</feature>
<accession>A0AAV1ETZ6</accession>
<dbReference type="AlphaFoldDB" id="A0AAV1ETZ6"/>
<dbReference type="Proteomes" id="UP001178508">
    <property type="component" value="Chromosome 3"/>
</dbReference>
<feature type="chain" id="PRO_5043617562" evidence="2">
    <location>
        <begin position="18"/>
        <end position="85"/>
    </location>
</feature>
<evidence type="ECO:0000313" key="3">
    <source>
        <dbReference type="EMBL" id="CAJ1052293.1"/>
    </source>
</evidence>
<keyword evidence="2" id="KW-0732">Signal</keyword>
<evidence type="ECO:0000256" key="1">
    <source>
        <dbReference type="SAM" id="MobiDB-lite"/>
    </source>
</evidence>
<organism evidence="3 4">
    <name type="scientific">Xyrichtys novacula</name>
    <name type="common">Pearly razorfish</name>
    <name type="synonym">Hemipteronotus novacula</name>
    <dbReference type="NCBI Taxonomy" id="13765"/>
    <lineage>
        <taxon>Eukaryota</taxon>
        <taxon>Metazoa</taxon>
        <taxon>Chordata</taxon>
        <taxon>Craniata</taxon>
        <taxon>Vertebrata</taxon>
        <taxon>Euteleostomi</taxon>
        <taxon>Actinopterygii</taxon>
        <taxon>Neopterygii</taxon>
        <taxon>Teleostei</taxon>
        <taxon>Neoteleostei</taxon>
        <taxon>Acanthomorphata</taxon>
        <taxon>Eupercaria</taxon>
        <taxon>Labriformes</taxon>
        <taxon>Labridae</taxon>
        <taxon>Xyrichtys</taxon>
    </lineage>
</organism>
<dbReference type="EMBL" id="OY660866">
    <property type="protein sequence ID" value="CAJ1052293.1"/>
    <property type="molecule type" value="Genomic_DNA"/>
</dbReference>
<reference evidence="3" key="1">
    <citation type="submission" date="2023-08" db="EMBL/GenBank/DDBJ databases">
        <authorList>
            <person name="Alioto T."/>
            <person name="Alioto T."/>
            <person name="Gomez Garrido J."/>
        </authorList>
    </citation>
    <scope>NUCLEOTIDE SEQUENCE</scope>
</reference>
<protein>
    <submittedName>
        <fullName evidence="3">Uncharacterized protein</fullName>
    </submittedName>
</protein>
<feature type="compositionally biased region" description="Low complexity" evidence="1">
    <location>
        <begin position="29"/>
        <end position="61"/>
    </location>
</feature>
<sequence length="85" mass="8886">MLKIALVLGCLLSLAFAHPDMQRRRFARSSSSSGQDSDSDETTTSTTTTTTANPTATTAATLPQLNSQQLAALLQALQALMNSSG</sequence>
<evidence type="ECO:0000256" key="2">
    <source>
        <dbReference type="SAM" id="SignalP"/>
    </source>
</evidence>
<feature type="region of interest" description="Disordered" evidence="1">
    <location>
        <begin position="23"/>
        <end position="62"/>
    </location>
</feature>
<name>A0AAV1ETZ6_XYRNO</name>
<keyword evidence="4" id="KW-1185">Reference proteome</keyword>
<evidence type="ECO:0000313" key="4">
    <source>
        <dbReference type="Proteomes" id="UP001178508"/>
    </source>
</evidence>